<dbReference type="InterPro" id="IPR009739">
    <property type="entry name" value="LprI-like_N"/>
</dbReference>
<dbReference type="Proteomes" id="UP000305417">
    <property type="component" value="Unassembled WGS sequence"/>
</dbReference>
<evidence type="ECO:0000259" key="2">
    <source>
        <dbReference type="Pfam" id="PF07007"/>
    </source>
</evidence>
<feature type="signal peptide" evidence="1">
    <location>
        <begin position="1"/>
        <end position="20"/>
    </location>
</feature>
<proteinExistence type="predicted"/>
<dbReference type="PANTHER" id="PTHR39176:SF1">
    <property type="entry name" value="PERIPLASMIC PROTEIN"/>
    <property type="match status" value="1"/>
</dbReference>
<dbReference type="EMBL" id="VBUC01000028">
    <property type="protein sequence ID" value="TLS96673.1"/>
    <property type="molecule type" value="Genomic_DNA"/>
</dbReference>
<dbReference type="PANTHER" id="PTHR39176">
    <property type="entry name" value="PERIPLASMIC PROTEIN-RELATED"/>
    <property type="match status" value="1"/>
</dbReference>
<name>A0ABY2V2B0_9BACT</name>
<evidence type="ECO:0000313" key="4">
    <source>
        <dbReference type="Proteomes" id="UP000305417"/>
    </source>
</evidence>
<organism evidence="3 4">
    <name type="scientific">Aliarcobacter cibarius</name>
    <dbReference type="NCBI Taxonomy" id="255507"/>
    <lineage>
        <taxon>Bacteria</taxon>
        <taxon>Pseudomonadati</taxon>
        <taxon>Campylobacterota</taxon>
        <taxon>Epsilonproteobacteria</taxon>
        <taxon>Campylobacterales</taxon>
        <taxon>Arcobacteraceae</taxon>
        <taxon>Aliarcobacter</taxon>
    </lineage>
</organism>
<reference evidence="3 4" key="1">
    <citation type="submission" date="2019-05" db="EMBL/GenBank/DDBJ databases">
        <title>Arcobacter cibarius and Arcobacter thereius providing challenges in identification an antibiotic susceptibility and Quinolone resistance.</title>
        <authorList>
            <person name="Busch A."/>
            <person name="Hanel I."/>
            <person name="Hotzel H."/>
            <person name="Tomaso H."/>
        </authorList>
    </citation>
    <scope>NUCLEOTIDE SEQUENCE [LARGE SCALE GENOMIC DNA]</scope>
    <source>
        <strain evidence="3 4">16CS0831-2</strain>
    </source>
</reference>
<sequence>MNRNILILGFTFLIATSSYALDCENAMDTYSLKECAKIDYDKADKKLNKTYKQVMSLLDDEGKELLKKSQRAWITFRDLNAEFQSDSMRGGTGQGLIYTSILTEMTIEREKELSIKLNQ</sequence>
<accession>A0ABY2V2B0</accession>
<comment type="caution">
    <text evidence="3">The sequence shown here is derived from an EMBL/GenBank/DDBJ whole genome shotgun (WGS) entry which is preliminary data.</text>
</comment>
<keyword evidence="4" id="KW-1185">Reference proteome</keyword>
<protein>
    <submittedName>
        <fullName evidence="3">DUF1311 domain-containing protein</fullName>
    </submittedName>
</protein>
<feature type="chain" id="PRO_5047153828" evidence="1">
    <location>
        <begin position="21"/>
        <end position="119"/>
    </location>
</feature>
<keyword evidence="1" id="KW-0732">Signal</keyword>
<feature type="domain" description="Lysozyme inhibitor LprI-like N-terminal" evidence="2">
    <location>
        <begin position="23"/>
        <end position="113"/>
    </location>
</feature>
<dbReference type="Pfam" id="PF07007">
    <property type="entry name" value="LprI"/>
    <property type="match status" value="1"/>
</dbReference>
<dbReference type="RefSeq" id="WP_138109077.1">
    <property type="nucleotide sequence ID" value="NZ_VBUC01000028.1"/>
</dbReference>
<dbReference type="Gene3D" id="1.20.1270.180">
    <property type="match status" value="1"/>
</dbReference>
<evidence type="ECO:0000313" key="3">
    <source>
        <dbReference type="EMBL" id="TLS96673.1"/>
    </source>
</evidence>
<gene>
    <name evidence="3" type="ORF">FE247_09595</name>
</gene>
<evidence type="ECO:0000256" key="1">
    <source>
        <dbReference type="SAM" id="SignalP"/>
    </source>
</evidence>